<organism evidence="1 2">
    <name type="scientific">Escallonia herrerae</name>
    <dbReference type="NCBI Taxonomy" id="1293975"/>
    <lineage>
        <taxon>Eukaryota</taxon>
        <taxon>Viridiplantae</taxon>
        <taxon>Streptophyta</taxon>
        <taxon>Embryophyta</taxon>
        <taxon>Tracheophyta</taxon>
        <taxon>Spermatophyta</taxon>
        <taxon>Magnoliopsida</taxon>
        <taxon>eudicotyledons</taxon>
        <taxon>Gunneridae</taxon>
        <taxon>Pentapetalae</taxon>
        <taxon>asterids</taxon>
        <taxon>campanulids</taxon>
        <taxon>Escalloniales</taxon>
        <taxon>Escalloniaceae</taxon>
        <taxon>Escallonia</taxon>
    </lineage>
</organism>
<gene>
    <name evidence="1" type="ORF">RJ639_044019</name>
</gene>
<dbReference type="Proteomes" id="UP001188597">
    <property type="component" value="Unassembled WGS sequence"/>
</dbReference>
<evidence type="ECO:0000313" key="1">
    <source>
        <dbReference type="EMBL" id="KAK3024882.1"/>
    </source>
</evidence>
<comment type="caution">
    <text evidence="1">The sequence shown here is derived from an EMBL/GenBank/DDBJ whole genome shotgun (WGS) entry which is preliminary data.</text>
</comment>
<sequence>MTQEFIIGPRPNRNSKGKLEKLNGVTVKVLLLWLNIVEVRRNDGELRFSIGIAWPKSVISRSVHSVGVPWIVVMGIMAKEGRRLEVVVISNFGVNPRSNRKYAIIEKGLPEHQKLHKIQAEVERILSEVEASKMALRWSLHAQKAGSSRGTNIYKTTAKMYIKHKELLFPIVILVPTLQCFSTLVFQATVFGSACLGNTGRTRINGLLNPAGCDNLASPSC</sequence>
<protein>
    <submittedName>
        <fullName evidence="1">Uncharacterized protein</fullName>
    </submittedName>
</protein>
<dbReference type="EMBL" id="JAVXUP010000576">
    <property type="protein sequence ID" value="KAK3024882.1"/>
    <property type="molecule type" value="Genomic_DNA"/>
</dbReference>
<accession>A0AA88WC26</accession>
<dbReference type="InterPro" id="IPR036758">
    <property type="entry name" value="At5g01610-like"/>
</dbReference>
<name>A0AA88WC26_9ASTE</name>
<keyword evidence="2" id="KW-1185">Reference proteome</keyword>
<proteinExistence type="predicted"/>
<dbReference type="Pfam" id="PF04398">
    <property type="entry name" value="DUF538"/>
    <property type="match status" value="1"/>
</dbReference>
<dbReference type="SUPFAM" id="SSF141562">
    <property type="entry name" value="At5g01610-like"/>
    <property type="match status" value="1"/>
</dbReference>
<dbReference type="Gene3D" id="2.30.240.10">
    <property type="entry name" value="At5g01610-like"/>
    <property type="match status" value="1"/>
</dbReference>
<reference evidence="1" key="1">
    <citation type="submission" date="2022-12" db="EMBL/GenBank/DDBJ databases">
        <title>Draft genome assemblies for two species of Escallonia (Escalloniales).</title>
        <authorList>
            <person name="Chanderbali A."/>
            <person name="Dervinis C."/>
            <person name="Anghel I."/>
            <person name="Soltis D."/>
            <person name="Soltis P."/>
            <person name="Zapata F."/>
        </authorList>
    </citation>
    <scope>NUCLEOTIDE SEQUENCE</scope>
    <source>
        <strain evidence="1">UCBG64.0493</strain>
        <tissue evidence="1">Leaf</tissue>
    </source>
</reference>
<evidence type="ECO:0000313" key="2">
    <source>
        <dbReference type="Proteomes" id="UP001188597"/>
    </source>
</evidence>
<dbReference type="InterPro" id="IPR007493">
    <property type="entry name" value="DUF538"/>
</dbReference>
<dbReference type="AlphaFoldDB" id="A0AA88WC26"/>